<gene>
    <name evidence="1" type="ORF">Z955_14665</name>
</gene>
<proteinExistence type="predicted"/>
<dbReference type="AlphaFoldDB" id="A0A0A0HZT0"/>
<evidence type="ECO:0000313" key="1">
    <source>
        <dbReference type="EMBL" id="KGM93586.1"/>
    </source>
</evidence>
<dbReference type="RefSeq" id="WP_039260051.1">
    <property type="nucleotide sequence ID" value="NZ_JDRY01000166.1"/>
</dbReference>
<dbReference type="Proteomes" id="UP000030014">
    <property type="component" value="Unassembled WGS sequence"/>
</dbReference>
<accession>A0A0A0HZT0</accession>
<protein>
    <submittedName>
        <fullName evidence="1">Uncharacterized protein</fullName>
    </submittedName>
</protein>
<name>A0A0A0HZT0_CLOBO</name>
<dbReference type="EMBL" id="JDRY01000166">
    <property type="protein sequence ID" value="KGM93586.1"/>
    <property type="molecule type" value="Genomic_DNA"/>
</dbReference>
<organism evidence="1 2">
    <name type="scientific">Clostridium botulinum C/D str. DC5</name>
    <dbReference type="NCBI Taxonomy" id="1443128"/>
    <lineage>
        <taxon>Bacteria</taxon>
        <taxon>Bacillati</taxon>
        <taxon>Bacillota</taxon>
        <taxon>Clostridia</taxon>
        <taxon>Eubacteriales</taxon>
        <taxon>Clostridiaceae</taxon>
        <taxon>Clostridium</taxon>
    </lineage>
</organism>
<reference evidence="1 2" key="1">
    <citation type="submission" date="2014-01" db="EMBL/GenBank/DDBJ databases">
        <title>Plasmidome dynamics in the species complex Clostridium novyi sensu lato converts strains of independent lineages into distinctly different pathogens.</title>
        <authorList>
            <person name="Skarin H."/>
            <person name="Segerman B."/>
        </authorList>
    </citation>
    <scope>NUCLEOTIDE SEQUENCE [LARGE SCALE GENOMIC DNA]</scope>
    <source>
        <strain evidence="1 2">DC5</strain>
    </source>
</reference>
<sequence length="79" mass="9261">MTIQKLKKELIAMFEENEVVDINMIQLRGFNKDTKEIKKCIISLEDISSGNNIIFEIKSILHNFEDKFGVCFMSQYLEI</sequence>
<comment type="caution">
    <text evidence="1">The sequence shown here is derived from an EMBL/GenBank/DDBJ whole genome shotgun (WGS) entry which is preliminary data.</text>
</comment>
<evidence type="ECO:0000313" key="2">
    <source>
        <dbReference type="Proteomes" id="UP000030014"/>
    </source>
</evidence>